<dbReference type="InterPro" id="IPR029058">
    <property type="entry name" value="AB_hydrolase_fold"/>
</dbReference>
<dbReference type="GeneID" id="27356930"/>
<evidence type="ECO:0000259" key="1">
    <source>
        <dbReference type="Pfam" id="PF12146"/>
    </source>
</evidence>
<gene>
    <name evidence="2" type="ORF">PV06_04856</name>
</gene>
<dbReference type="OrthoDB" id="94039at2759"/>
<keyword evidence="3" id="KW-1185">Reference proteome</keyword>
<dbReference type="STRING" id="215243.A0A0D2E7I9"/>
<dbReference type="Pfam" id="PF12146">
    <property type="entry name" value="Hydrolase_4"/>
    <property type="match status" value="1"/>
</dbReference>
<dbReference type="SUPFAM" id="SSF53474">
    <property type="entry name" value="alpha/beta-Hydrolases"/>
    <property type="match status" value="1"/>
</dbReference>
<dbReference type="RefSeq" id="XP_016264005.1">
    <property type="nucleotide sequence ID" value="XM_016405799.1"/>
</dbReference>
<organism evidence="2 3">
    <name type="scientific">Exophiala oligosperma</name>
    <dbReference type="NCBI Taxonomy" id="215243"/>
    <lineage>
        <taxon>Eukaryota</taxon>
        <taxon>Fungi</taxon>
        <taxon>Dikarya</taxon>
        <taxon>Ascomycota</taxon>
        <taxon>Pezizomycotina</taxon>
        <taxon>Eurotiomycetes</taxon>
        <taxon>Chaetothyriomycetidae</taxon>
        <taxon>Chaetothyriales</taxon>
        <taxon>Herpotrichiellaceae</taxon>
        <taxon>Exophiala</taxon>
    </lineage>
</organism>
<dbReference type="EMBL" id="KN847335">
    <property type="protein sequence ID" value="KIW43789.1"/>
    <property type="molecule type" value="Genomic_DNA"/>
</dbReference>
<accession>A0A0D2E7I9</accession>
<feature type="domain" description="Serine aminopeptidase S33" evidence="1">
    <location>
        <begin position="121"/>
        <end position="226"/>
    </location>
</feature>
<dbReference type="InterPro" id="IPR022742">
    <property type="entry name" value="Hydrolase_4"/>
</dbReference>
<sequence length="445" mass="50733">MFAVYNVRMLRLVRTTASPRPRRPNDVSYFAQAQSISHFRVLEHIVPAQHTRHWPRGTEIGYENSLKLAVKQYVPLRNPNPSPGDITFIAAHANGFPKELYGPLFEDLYEELSKLGRKIRAIWIADIVHQGQSGVLNENALGNDPNWWDFARDLLFLINQKQQEMPQPLVGIGHSMGGSQLTQLALLHPGLLKALILIDPVIQTENPSKSFAKASTYRRDLWPSREQAAQIMAESKFYQAWDSRALSQWIKYGLRDLPTALYPQRGDGENPPVTLTTTKAQEVFSYLRPKYYGQNGLAPEEDRSVYGDIHPDDVEREYPFYRPEPSEIFRRLPEVKPPVLYIFGKSSELATPELRRKKMETTGAGIGGSGGQKVGRVKEVVLDSGHLVPMEKVTQCASAAASFVDEEMSRLQEITEAWQRRWLQKSRQERISLDDQWKEMIGPKR</sequence>
<evidence type="ECO:0000313" key="2">
    <source>
        <dbReference type="EMBL" id="KIW43789.1"/>
    </source>
</evidence>
<protein>
    <recommendedName>
        <fullName evidence="1">Serine aminopeptidase S33 domain-containing protein</fullName>
    </recommendedName>
</protein>
<dbReference type="Gene3D" id="3.40.50.1820">
    <property type="entry name" value="alpha/beta hydrolase"/>
    <property type="match status" value="1"/>
</dbReference>
<reference evidence="2 3" key="1">
    <citation type="submission" date="2015-01" db="EMBL/GenBank/DDBJ databases">
        <title>The Genome Sequence of Exophiala oligosperma CBS72588.</title>
        <authorList>
            <consortium name="The Broad Institute Genomics Platform"/>
            <person name="Cuomo C."/>
            <person name="de Hoog S."/>
            <person name="Gorbushina A."/>
            <person name="Stielow B."/>
            <person name="Teixiera M."/>
            <person name="Abouelleil A."/>
            <person name="Chapman S.B."/>
            <person name="Priest M."/>
            <person name="Young S.K."/>
            <person name="Wortman J."/>
            <person name="Nusbaum C."/>
            <person name="Birren B."/>
        </authorList>
    </citation>
    <scope>NUCLEOTIDE SEQUENCE [LARGE SCALE GENOMIC DNA]</scope>
    <source>
        <strain evidence="2 3">CBS 72588</strain>
    </source>
</reference>
<proteinExistence type="predicted"/>
<dbReference type="PANTHER" id="PTHR43798">
    <property type="entry name" value="MONOACYLGLYCEROL LIPASE"/>
    <property type="match status" value="1"/>
</dbReference>
<dbReference type="AlphaFoldDB" id="A0A0D2E7I9"/>
<evidence type="ECO:0000313" key="3">
    <source>
        <dbReference type="Proteomes" id="UP000053342"/>
    </source>
</evidence>
<name>A0A0D2E7I9_9EURO</name>
<dbReference type="Proteomes" id="UP000053342">
    <property type="component" value="Unassembled WGS sequence"/>
</dbReference>
<dbReference type="HOGENOM" id="CLU_036837_0_0_1"/>
<dbReference type="VEuPathDB" id="FungiDB:PV06_04856"/>
<dbReference type="InterPro" id="IPR050266">
    <property type="entry name" value="AB_hydrolase_sf"/>
</dbReference>